<dbReference type="Gene3D" id="1.20.1070.10">
    <property type="entry name" value="Rhodopsin 7-helix transmembrane proteins"/>
    <property type="match status" value="1"/>
</dbReference>
<protein>
    <recommendedName>
        <fullName evidence="4">G-protein coupled receptors family 1 profile domain-containing protein</fullName>
    </recommendedName>
</protein>
<dbReference type="EMBL" id="CAJHNH020000947">
    <property type="protein sequence ID" value="CAG5120666.1"/>
    <property type="molecule type" value="Genomic_DNA"/>
</dbReference>
<dbReference type="SUPFAM" id="SSF81321">
    <property type="entry name" value="Family A G protein-coupled receptor-like"/>
    <property type="match status" value="1"/>
</dbReference>
<feature type="transmembrane region" description="Helical" evidence="1">
    <location>
        <begin position="126"/>
        <end position="146"/>
    </location>
</feature>
<sequence>MDVLLQSSPDTESVDSITKNNVFFNLTITLIEQKWSPSPDPVSNEVREMFRKVVLVFICGTVSLFGIGANVTNIVVFIRQGFKDSINISLLGRITSLVTAFITLERCLCVTIPLKVKDVITPFRTKFFILSFFIVMIGLFAPFYFVNQLAWAHNPLRNTTILSLAFSENK</sequence>
<organism evidence="2 3">
    <name type="scientific">Candidula unifasciata</name>
    <dbReference type="NCBI Taxonomy" id="100452"/>
    <lineage>
        <taxon>Eukaryota</taxon>
        <taxon>Metazoa</taxon>
        <taxon>Spiralia</taxon>
        <taxon>Lophotrochozoa</taxon>
        <taxon>Mollusca</taxon>
        <taxon>Gastropoda</taxon>
        <taxon>Heterobranchia</taxon>
        <taxon>Euthyneura</taxon>
        <taxon>Panpulmonata</taxon>
        <taxon>Eupulmonata</taxon>
        <taxon>Stylommatophora</taxon>
        <taxon>Helicina</taxon>
        <taxon>Helicoidea</taxon>
        <taxon>Geomitridae</taxon>
        <taxon>Candidula</taxon>
    </lineage>
</organism>
<keyword evidence="1" id="KW-0812">Transmembrane</keyword>
<evidence type="ECO:0000256" key="1">
    <source>
        <dbReference type="SAM" id="Phobius"/>
    </source>
</evidence>
<proteinExistence type="predicted"/>
<evidence type="ECO:0008006" key="4">
    <source>
        <dbReference type="Google" id="ProtNLM"/>
    </source>
</evidence>
<name>A0A8S3Z1Z4_9EUPU</name>
<dbReference type="AlphaFoldDB" id="A0A8S3Z1Z4"/>
<evidence type="ECO:0000313" key="2">
    <source>
        <dbReference type="EMBL" id="CAG5120666.1"/>
    </source>
</evidence>
<evidence type="ECO:0000313" key="3">
    <source>
        <dbReference type="Proteomes" id="UP000678393"/>
    </source>
</evidence>
<keyword evidence="1" id="KW-0472">Membrane</keyword>
<keyword evidence="3" id="KW-1185">Reference proteome</keyword>
<comment type="caution">
    <text evidence="2">The sequence shown here is derived from an EMBL/GenBank/DDBJ whole genome shotgun (WGS) entry which is preliminary data.</text>
</comment>
<dbReference type="OrthoDB" id="5864054at2759"/>
<accession>A0A8S3Z1Z4</accession>
<dbReference type="Proteomes" id="UP000678393">
    <property type="component" value="Unassembled WGS sequence"/>
</dbReference>
<feature type="transmembrane region" description="Helical" evidence="1">
    <location>
        <begin position="53"/>
        <end position="78"/>
    </location>
</feature>
<feature type="non-terminal residue" evidence="2">
    <location>
        <position position="170"/>
    </location>
</feature>
<reference evidence="2" key="1">
    <citation type="submission" date="2021-04" db="EMBL/GenBank/DDBJ databases">
        <authorList>
            <consortium name="Molecular Ecology Group"/>
        </authorList>
    </citation>
    <scope>NUCLEOTIDE SEQUENCE</scope>
</reference>
<keyword evidence="1" id="KW-1133">Transmembrane helix</keyword>
<gene>
    <name evidence="2" type="ORF">CUNI_LOCUS6224</name>
</gene>